<feature type="compositionally biased region" description="Low complexity" evidence="5">
    <location>
        <begin position="2000"/>
        <end position="2010"/>
    </location>
</feature>
<evidence type="ECO:0000256" key="5">
    <source>
        <dbReference type="SAM" id="MobiDB-lite"/>
    </source>
</evidence>
<feature type="region of interest" description="Disordered" evidence="5">
    <location>
        <begin position="88"/>
        <end position="117"/>
    </location>
</feature>
<evidence type="ECO:0000313" key="7">
    <source>
        <dbReference type="EMBL" id="GFS20993.1"/>
    </source>
</evidence>
<feature type="compositionally biased region" description="Acidic residues" evidence="5">
    <location>
        <begin position="297"/>
        <end position="308"/>
    </location>
</feature>
<feature type="coiled-coil region" evidence="4">
    <location>
        <begin position="998"/>
        <end position="1053"/>
    </location>
</feature>
<dbReference type="GO" id="GO:0031267">
    <property type="term" value="F:small GTPase binding"/>
    <property type="evidence" value="ECO:0007669"/>
    <property type="project" value="TreeGrafter"/>
</dbReference>
<evidence type="ECO:0000256" key="2">
    <source>
        <dbReference type="ARBA" id="ARBA00023034"/>
    </source>
</evidence>
<dbReference type="EMBL" id="BMAT01013831">
    <property type="protein sequence ID" value="GFS20993.1"/>
    <property type="molecule type" value="Genomic_DNA"/>
</dbReference>
<keyword evidence="3 4" id="KW-0175">Coiled coil</keyword>
<feature type="coiled-coil region" evidence="4">
    <location>
        <begin position="1154"/>
        <end position="1227"/>
    </location>
</feature>
<evidence type="ECO:0000313" key="8">
    <source>
        <dbReference type="Proteomes" id="UP000762676"/>
    </source>
</evidence>
<evidence type="ECO:0000256" key="4">
    <source>
        <dbReference type="SAM" id="Coils"/>
    </source>
</evidence>
<keyword evidence="8" id="KW-1185">Reference proteome</keyword>
<keyword evidence="2" id="KW-0333">Golgi apparatus</keyword>
<dbReference type="Proteomes" id="UP000762676">
    <property type="component" value="Unassembled WGS sequence"/>
</dbReference>
<proteinExistence type="predicted"/>
<dbReference type="InterPro" id="IPR000237">
    <property type="entry name" value="GRIP_dom"/>
</dbReference>
<dbReference type="GO" id="GO:0005794">
    <property type="term" value="C:Golgi apparatus"/>
    <property type="evidence" value="ECO:0007669"/>
    <property type="project" value="UniProtKB-SubCell"/>
</dbReference>
<dbReference type="PANTHER" id="PTHR18921">
    <property type="entry name" value="MYOSIN HEAVY CHAIN - RELATED"/>
    <property type="match status" value="1"/>
</dbReference>
<dbReference type="PROSITE" id="PS50913">
    <property type="entry name" value="GRIP"/>
    <property type="match status" value="1"/>
</dbReference>
<organism evidence="7 8">
    <name type="scientific">Elysia marginata</name>
    <dbReference type="NCBI Taxonomy" id="1093978"/>
    <lineage>
        <taxon>Eukaryota</taxon>
        <taxon>Metazoa</taxon>
        <taxon>Spiralia</taxon>
        <taxon>Lophotrochozoa</taxon>
        <taxon>Mollusca</taxon>
        <taxon>Gastropoda</taxon>
        <taxon>Heterobranchia</taxon>
        <taxon>Euthyneura</taxon>
        <taxon>Panpulmonata</taxon>
        <taxon>Sacoglossa</taxon>
        <taxon>Placobranchoidea</taxon>
        <taxon>Plakobranchidae</taxon>
        <taxon>Elysia</taxon>
    </lineage>
</organism>
<sequence length="2054" mass="231200">MHYISIYKGQNAGHSSQSQADGADIFDLQHKVKSLEAKLEKKSEELQQQAASLHEHHQNKISTLKTRHQGEITKLQAEIMALEQRLVDARDGTSSSQHSGSTNLPESDRLHASPAESDTLARLDAALKDKKKAEDARAHLESTLDELQREVEHLQTRNETLQSQEAALDEKVRALSASLEESESSRHSLQLDLTEARGELQKQATQSLQDVQKEQEEAMTNAEATLEKLGDGDGPQNLTKEVFATLEQENLMLQEEVLKLKEQQVLLEKAAATASEQRAQLQQKNASLREKLTAFIGEEEEESDDTLDAEFSSKSSHKDESKGTTALHISQAEIEKELKSLKAQLKQQTSDRDIEHGALEDIVSELRTKTQAQEEEIQSLKSELSSSSTANKVESPDKLATLETEIVSLRDEKTELEGAIEELDSQHNEALEQLIKQRDELSAKLAESVAQVASQQVQVQELNELVKQLREQAETSNFEEEQGKLSQSAKEAEIADLKEKLQKGGLVINDLHMDKQELQEELARSREEVASKVAKVKEMREENARLLAENKSSESKLEDIKGRLHDAEEELEQWERRNEEKQVEQMNLGVVKDEECQKLRSQVEALVLEKEQFSQRVLSGLVGDEGSLIGTQDLTSVEDVNLRNILEEEVKVRQQMERDHELIQELKQQVQKLYDNKQVLKKELAELQDFKETTIEKLMNVEGELQDARFQLSSVTAEKDSVQEKLTEREKILEEMKSRLSQLEQENIKADEQAMKLTEQIESQQKHFDSYTKELKQAQEMNAESIHSEHQQLLDAHRELNIEADRLRAVAKEKAEVEVALAAKTQENSELSKQTATLVEELTSVTNHISKLESMCQKKDNEISDLQQRMSQFDTDLNEIEESVSIAEEKHKQEVLEREKSLEEVKAHRDGLERSLSQVSVELEQVVQAKQVLERSLSSQELTSLAVPTPSPSAKDEHTSLMPAQQRSSSFVSVAGEEDLKESVSKLETELLLRNSVIEQLEKDLAVAQDMVQRQEAGISDLNEKTAEDKKLLEKAQEQVSRQQTAIAVMRQTSRDKELLLEEIQMKLSILLPTLSDFQVQKLQNCVRAPVVPALEYQKVKAIEYSKPALEETFEQKENKMVYSDAGNALTIEDVTNVETNIAEDDLDPDVPDQERLDMLKKEIETLRERLKEKDMVIAELQKSNSSLLSLLEKGSGSQGLADQVSAHKLEAEVRGLRSEKEQMVAVMTEKSRENSSLKSEVHRLMEVVAAGHSAITKLQEDHERLQQEQQNPSRSAAGENEEDDMRREALANMARLVRDRETEIEALKQKNQTLLDVLQDGGGNETQQGENSAAQVASLLQEKEQLTQHVTAMTAEREQLVACVTQKHTEAVAYHGEVQRLLGVMNELTVARDKAEADYMALVPSFEDKSQALVSLQSELIRYKEKLSDLEVRHGELLQRSNSLDSNTNRGEGSPELASLEEEIVRLRSSELQLSSSLSQKEEKIHTQSQQIKNLEENIIQRETECAHLRKQVENTKFQLTGLMSEIADVRAERDSLQERITQENSESKSLREKFSMLNSEFKDKDLELSSLREQVSTLTAVVQQGSQGGEEKDNQLARLMRENESLVAQAMQLQQERGYHAAMVEQRTRECHQFQAEINHSREKEVKMNKELQRLREHLIEIEDGYTKEALESEEREKSLRNRLAIAEEQLSSSSSQIELASLESSRQVESLQLQVHQACAQRDAAYSQVSSSQEQVRQLSQSLANLQLVLEQFQREKDIAVAAETERLQSNCQKLKEQVAGQKKELEATRADLADALEGLEAANRLSDQLDHKEEALAALKEEVQLREQALHAAEEEIKKLNSTTEAKVDKTLMHNMVMTWLTSPETKRPEIVNLIGHVLSFSLDDFQKIEAAQNHGGLLSGIFRRQPASTSSSSQNTPTKASGNTSFSQLFVSFLERESSPPPTPVRLPAEAMAAEAQSRQQHQRQPAFNPFTAPLHVTHDGYGKGALGRFGDGISSAGSKQSAPSSHHHPLMSPDSSFASSALFTPVFSTSAARSAESAILKDVLGDSR</sequence>
<feature type="coiled-coil region" evidence="4">
    <location>
        <begin position="1739"/>
        <end position="1854"/>
    </location>
</feature>
<feature type="coiled-coil region" evidence="4">
    <location>
        <begin position="1479"/>
        <end position="1555"/>
    </location>
</feature>
<feature type="compositionally biased region" description="Polar residues" evidence="5">
    <location>
        <begin position="92"/>
        <end position="105"/>
    </location>
</feature>
<dbReference type="GO" id="GO:0007030">
    <property type="term" value="P:Golgi organization"/>
    <property type="evidence" value="ECO:0007669"/>
    <property type="project" value="TreeGrafter"/>
</dbReference>
<feature type="region of interest" description="Disordered" evidence="5">
    <location>
        <begin position="43"/>
        <end position="64"/>
    </location>
</feature>
<feature type="region of interest" description="Disordered" evidence="5">
    <location>
        <begin position="1909"/>
        <end position="1928"/>
    </location>
</feature>
<feature type="domain" description="GRIP" evidence="6">
    <location>
        <begin position="1847"/>
        <end position="1896"/>
    </location>
</feature>
<comment type="subcellular location">
    <subcellularLocation>
        <location evidence="1">Golgi apparatus</location>
    </subcellularLocation>
</comment>
<accession>A0AAV4JH04</accession>
<feature type="compositionally biased region" description="Low complexity" evidence="5">
    <location>
        <begin position="379"/>
        <end position="388"/>
    </location>
</feature>
<feature type="region of interest" description="Disordered" evidence="5">
    <location>
        <begin position="1262"/>
        <end position="1285"/>
    </location>
</feature>
<feature type="compositionally biased region" description="Polar residues" evidence="5">
    <location>
        <begin position="1911"/>
        <end position="1928"/>
    </location>
</feature>
<dbReference type="GO" id="GO:0006888">
    <property type="term" value="P:endoplasmic reticulum to Golgi vesicle-mediated transport"/>
    <property type="evidence" value="ECO:0007669"/>
    <property type="project" value="TreeGrafter"/>
</dbReference>
<dbReference type="Gene3D" id="1.10.287.1490">
    <property type="match status" value="2"/>
</dbReference>
<evidence type="ECO:0000256" key="3">
    <source>
        <dbReference type="ARBA" id="ARBA00023054"/>
    </source>
</evidence>
<feature type="region of interest" description="Disordered" evidence="5">
    <location>
        <begin position="1991"/>
        <end position="2020"/>
    </location>
</feature>
<dbReference type="PANTHER" id="PTHR18921:SF2">
    <property type="entry name" value="THYROID RECEPTOR-INTERACTING PROTEIN 11"/>
    <property type="match status" value="1"/>
</dbReference>
<feature type="region of interest" description="Disordered" evidence="5">
    <location>
        <begin position="939"/>
        <end position="968"/>
    </location>
</feature>
<feature type="region of interest" description="Disordered" evidence="5">
    <location>
        <begin position="373"/>
        <end position="396"/>
    </location>
</feature>
<reference evidence="7 8" key="1">
    <citation type="journal article" date="2021" name="Elife">
        <title>Chloroplast acquisition without the gene transfer in kleptoplastic sea slugs, Plakobranchus ocellatus.</title>
        <authorList>
            <person name="Maeda T."/>
            <person name="Takahashi S."/>
            <person name="Yoshida T."/>
            <person name="Shimamura S."/>
            <person name="Takaki Y."/>
            <person name="Nagai Y."/>
            <person name="Toyoda A."/>
            <person name="Suzuki Y."/>
            <person name="Arimoto A."/>
            <person name="Ishii H."/>
            <person name="Satoh N."/>
            <person name="Nishiyama T."/>
            <person name="Hasebe M."/>
            <person name="Maruyama T."/>
            <person name="Minagawa J."/>
            <person name="Obokata J."/>
            <person name="Shigenobu S."/>
        </authorList>
    </citation>
    <scope>NUCLEOTIDE SEQUENCE [LARGE SCALE GENOMIC DNA]</scope>
</reference>
<feature type="region of interest" description="Disordered" evidence="5">
    <location>
        <begin position="297"/>
        <end position="326"/>
    </location>
</feature>
<keyword evidence="7" id="KW-0675">Receptor</keyword>
<comment type="caution">
    <text evidence="7">The sequence shown here is derived from an EMBL/GenBank/DDBJ whole genome shotgun (WGS) entry which is preliminary data.</text>
</comment>
<feature type="coiled-coil region" evidence="4">
    <location>
        <begin position="508"/>
        <end position="616"/>
    </location>
</feature>
<feature type="coiled-coil region" evidence="4">
    <location>
        <begin position="719"/>
        <end position="897"/>
    </location>
</feature>
<name>A0AAV4JH04_9GAST</name>
<protein>
    <submittedName>
        <fullName evidence="7">Thyroid receptor-interacting protein 11-like</fullName>
    </submittedName>
</protein>
<evidence type="ECO:0000259" key="6">
    <source>
        <dbReference type="PROSITE" id="PS50913"/>
    </source>
</evidence>
<feature type="coiled-coil region" evidence="4">
    <location>
        <begin position="1414"/>
        <end position="1441"/>
    </location>
</feature>
<feature type="coiled-coil region" evidence="4">
    <location>
        <begin position="1591"/>
        <end position="1692"/>
    </location>
</feature>
<feature type="coiled-coil region" evidence="4">
    <location>
        <begin position="653"/>
        <end position="690"/>
    </location>
</feature>
<gene>
    <name evidence="7" type="ORF">ElyMa_006912600</name>
</gene>
<evidence type="ECO:0000256" key="1">
    <source>
        <dbReference type="ARBA" id="ARBA00004555"/>
    </source>
</evidence>
<feature type="coiled-coil region" evidence="4">
    <location>
        <begin position="1291"/>
        <end position="1357"/>
    </location>
</feature>